<evidence type="ECO:0000313" key="2">
    <source>
        <dbReference type="Proteomes" id="UP000321947"/>
    </source>
</evidence>
<reference evidence="1 2" key="1">
    <citation type="submission" date="2019-08" db="EMBL/GenBank/DDBJ databases">
        <title>Draft genome sequences of two oriental melons (Cucumis melo L. var makuwa).</title>
        <authorList>
            <person name="Kwon S.-Y."/>
        </authorList>
    </citation>
    <scope>NUCLEOTIDE SEQUENCE [LARGE SCALE GENOMIC DNA]</scope>
    <source>
        <strain evidence="2">cv. Chang Bougi</strain>
        <tissue evidence="1">Leaf</tissue>
    </source>
</reference>
<proteinExistence type="predicted"/>
<dbReference type="Proteomes" id="UP000321947">
    <property type="component" value="Unassembled WGS sequence"/>
</dbReference>
<dbReference type="EMBL" id="SSTD01016175">
    <property type="protein sequence ID" value="TYK01589.1"/>
    <property type="molecule type" value="Genomic_DNA"/>
</dbReference>
<organism evidence="1 2">
    <name type="scientific">Cucumis melo var. makuwa</name>
    <name type="common">Oriental melon</name>
    <dbReference type="NCBI Taxonomy" id="1194695"/>
    <lineage>
        <taxon>Eukaryota</taxon>
        <taxon>Viridiplantae</taxon>
        <taxon>Streptophyta</taxon>
        <taxon>Embryophyta</taxon>
        <taxon>Tracheophyta</taxon>
        <taxon>Spermatophyta</taxon>
        <taxon>Magnoliopsida</taxon>
        <taxon>eudicotyledons</taxon>
        <taxon>Gunneridae</taxon>
        <taxon>Pentapetalae</taxon>
        <taxon>rosids</taxon>
        <taxon>fabids</taxon>
        <taxon>Cucurbitales</taxon>
        <taxon>Cucurbitaceae</taxon>
        <taxon>Benincaseae</taxon>
        <taxon>Cucumis</taxon>
    </lineage>
</organism>
<sequence>MGRLWKASKSRLVSKIGEASNDEELNKLKPDNISSMHDWNDFVKYKTSVIFKAKRKKFKDMEKKQLPHMCSRRGYARLVEDLKTLILQLRLPE</sequence>
<gene>
    <name evidence="1" type="ORF">E5676_scaffold451G001760</name>
</gene>
<dbReference type="AlphaFoldDB" id="A0A5D3BU18"/>
<comment type="caution">
    <text evidence="1">The sequence shown here is derived from an EMBL/GenBank/DDBJ whole genome shotgun (WGS) entry which is preliminary data.</text>
</comment>
<accession>A0A5D3BU18</accession>
<name>A0A5D3BU18_CUCMM</name>
<evidence type="ECO:0000313" key="1">
    <source>
        <dbReference type="EMBL" id="TYK01589.1"/>
    </source>
</evidence>
<protein>
    <submittedName>
        <fullName evidence="1">Plant transposase</fullName>
    </submittedName>
</protein>